<feature type="region of interest" description="Disordered" evidence="2">
    <location>
        <begin position="519"/>
        <end position="720"/>
    </location>
</feature>
<dbReference type="AlphaFoldDB" id="A0AAV4HUS2"/>
<evidence type="ECO:0000259" key="3">
    <source>
        <dbReference type="SMART" id="SM00685"/>
    </source>
</evidence>
<reference evidence="4 5" key="1">
    <citation type="journal article" date="2021" name="Elife">
        <title>Chloroplast acquisition without the gene transfer in kleptoplastic sea slugs, Plakobranchus ocellatus.</title>
        <authorList>
            <person name="Maeda T."/>
            <person name="Takahashi S."/>
            <person name="Yoshida T."/>
            <person name="Shimamura S."/>
            <person name="Takaki Y."/>
            <person name="Nagai Y."/>
            <person name="Toyoda A."/>
            <person name="Suzuki Y."/>
            <person name="Arimoto A."/>
            <person name="Ishii H."/>
            <person name="Satoh N."/>
            <person name="Nishiyama T."/>
            <person name="Hasebe M."/>
            <person name="Maruyama T."/>
            <person name="Minagawa J."/>
            <person name="Obokata J."/>
            <person name="Shigenobu S."/>
        </authorList>
    </citation>
    <scope>NUCLEOTIDE SEQUENCE [LARGE SCALE GENOMIC DNA]</scope>
</reference>
<feature type="compositionally biased region" description="Basic and acidic residues" evidence="2">
    <location>
        <begin position="574"/>
        <end position="584"/>
    </location>
</feature>
<comment type="caution">
    <text evidence="4">The sequence shown here is derived from an EMBL/GenBank/DDBJ whole genome shotgun (WGS) entry which is preliminary data.</text>
</comment>
<dbReference type="PANTHER" id="PTHR13076:SF9">
    <property type="entry name" value="COILED-COIL AND C2 DOMAIN-CONTAINING PROTEIN 1-LIKE"/>
    <property type="match status" value="1"/>
</dbReference>
<accession>A0AAV4HUS2</accession>
<feature type="compositionally biased region" description="Low complexity" evidence="2">
    <location>
        <begin position="882"/>
        <end position="900"/>
    </location>
</feature>
<evidence type="ECO:0000256" key="2">
    <source>
        <dbReference type="SAM" id="MobiDB-lite"/>
    </source>
</evidence>
<feature type="compositionally biased region" description="Basic and acidic residues" evidence="2">
    <location>
        <begin position="692"/>
        <end position="703"/>
    </location>
</feature>
<protein>
    <submittedName>
        <fullName evidence="4">Coiled-coil and C2 domain-containing protein 1A</fullName>
    </submittedName>
</protein>
<dbReference type="SMART" id="SM00685">
    <property type="entry name" value="DM14"/>
    <property type="match status" value="2"/>
</dbReference>
<gene>
    <name evidence="4" type="ORF">ElyMa_004595400</name>
</gene>
<feature type="compositionally biased region" description="Polar residues" evidence="2">
    <location>
        <begin position="389"/>
        <end position="403"/>
    </location>
</feature>
<proteinExistence type="predicted"/>
<feature type="compositionally biased region" description="Polar residues" evidence="2">
    <location>
        <begin position="623"/>
        <end position="691"/>
    </location>
</feature>
<dbReference type="Proteomes" id="UP000762676">
    <property type="component" value="Unassembled WGS sequence"/>
</dbReference>
<feature type="region of interest" description="Disordered" evidence="2">
    <location>
        <begin position="866"/>
        <end position="900"/>
    </location>
</feature>
<feature type="region of interest" description="Disordered" evidence="2">
    <location>
        <begin position="758"/>
        <end position="790"/>
    </location>
</feature>
<dbReference type="InterPro" id="IPR006608">
    <property type="entry name" value="CC2D1A/B_DM14"/>
</dbReference>
<feature type="compositionally biased region" description="Basic and acidic residues" evidence="2">
    <location>
        <begin position="591"/>
        <end position="622"/>
    </location>
</feature>
<organism evidence="4 5">
    <name type="scientific">Elysia marginata</name>
    <dbReference type="NCBI Taxonomy" id="1093978"/>
    <lineage>
        <taxon>Eukaryota</taxon>
        <taxon>Metazoa</taxon>
        <taxon>Spiralia</taxon>
        <taxon>Lophotrochozoa</taxon>
        <taxon>Mollusca</taxon>
        <taxon>Gastropoda</taxon>
        <taxon>Heterobranchia</taxon>
        <taxon>Euthyneura</taxon>
        <taxon>Panpulmonata</taxon>
        <taxon>Sacoglossa</taxon>
        <taxon>Placobranchoidea</taxon>
        <taxon>Plakobranchidae</taxon>
        <taxon>Elysia</taxon>
    </lineage>
</organism>
<evidence type="ECO:0000313" key="5">
    <source>
        <dbReference type="Proteomes" id="UP000762676"/>
    </source>
</evidence>
<feature type="domain" description="DM14" evidence="3">
    <location>
        <begin position="320"/>
        <end position="378"/>
    </location>
</feature>
<dbReference type="PANTHER" id="PTHR13076">
    <property type="entry name" value="COILED-COIL AND C2 DOMAIN-CONTAINING PROTEIN 1-LIKE"/>
    <property type="match status" value="1"/>
</dbReference>
<dbReference type="EMBL" id="BMAT01009223">
    <property type="protein sequence ID" value="GFS01979.1"/>
    <property type="molecule type" value="Genomic_DNA"/>
</dbReference>
<feature type="region of interest" description="Disordered" evidence="2">
    <location>
        <begin position="370"/>
        <end position="440"/>
    </location>
</feature>
<evidence type="ECO:0000313" key="4">
    <source>
        <dbReference type="EMBL" id="GFS01979.1"/>
    </source>
</evidence>
<dbReference type="GO" id="GO:0001227">
    <property type="term" value="F:DNA-binding transcription repressor activity, RNA polymerase II-specific"/>
    <property type="evidence" value="ECO:0007669"/>
    <property type="project" value="InterPro"/>
</dbReference>
<feature type="domain" description="DM14" evidence="3">
    <location>
        <begin position="14"/>
        <end position="72"/>
    </location>
</feature>
<keyword evidence="5" id="KW-1185">Reference proteome</keyword>
<evidence type="ECO:0000256" key="1">
    <source>
        <dbReference type="SAM" id="Coils"/>
    </source>
</evidence>
<dbReference type="InterPro" id="IPR039725">
    <property type="entry name" value="CC2D1A/B"/>
</dbReference>
<feature type="coiled-coil region" evidence="1">
    <location>
        <begin position="262"/>
        <end position="312"/>
    </location>
</feature>
<keyword evidence="1" id="KW-0175">Coiled coil</keyword>
<name>A0AAV4HUS2_9GAST</name>
<dbReference type="Pfam" id="PF21528">
    <property type="entry name" value="CC2D1A-B_DM14"/>
    <property type="match status" value="2"/>
</dbReference>
<sequence>MSWQQSRPENVATISYLEERINMYISAMDTASAVNDSHQSLQLQRDIQKLVDLMERVGAGEEIMESQVPPPLAITPQIDVLPNALGELSARLAEYHKALYFAEEELSDDRINKIQGMQHALQVIHNLQKRAEAGFPIRADEVPPPISIPSDDEFDNDAINTISRRLNQYQVALKAAEQSESTDRRRIPKIQSTIRTLEFLMTRAKSKRPVWKKDIPPEFEYCSVSPKGSPSMNKTKYLLVIRSLILRLSAPTVIDSDVSETAATALKKLKTLEEELVKQKDAQPWLRSGNSLPELTKEVENLEKLAAKKKEILPDVSYDLSILETRIREYTAAALKAKKDNEMSTSIKHIKVLKGLQALRKSLEKGEAVDMTLVPPAPKDYTPTRESPPIQTQVNEASGLSRSSQDETARLSFPQEVPRSSQNETARLPPVNMSSSPETEKYKLAERLTNYLSCEDEPSAEEASQSNVVVNKMTKSTTKLLKKVQNSAVKLPAEKVLYGDPGFSDESIKEGTKQKELDVVQSLIRPEKEKQKTAMDNVEAENSPQKGIVNDYVESIDVPSENSEHATSLDNDEGEKKGKQHLESESESDMVESKSERNMVESKSESHTVESKTESHTVESKTESNTMESKSESNTVESKTESNTVESKYESNTVESKTESNTVESKSESNTVEPKSESNTVESKSESNTVDSKSEISIEKEETAESAPKTSPKSSGDIYSRKTLDSVGFLSCQTVSEDTNKKLNGVLNITRDEKRNNRNFEDANGVENPVCDNHEQLGKNSKPLVSEPGSVNHTEITSVALAAPESQPMREGPVSKNHLQNDPKIHENQFELEQTAIKTPEAGTTTHQSVFVDSNSLEDGRSAIETDMGTKSLPNGHGSDNSLVSSQNASLSSLSQPLNASSKINDQTENQATFLQTNQLDPGYVDGKEGATSIGISQQQTTDMPAAQKDVTAITQTIPTSCSSEELEFQDLMASMSASPASTIKAADGGINASSDIPEAAANQVQDQRPIESAVQKEESINSNYQEVLNSFKMNGSYTNSSDVVSLNAADGHVLPPSHNINGLSTSFMKTDFSSEQHFMSLPTNSTTMAAKYHGSQTE</sequence>